<keyword evidence="5" id="KW-0460">Magnesium</keyword>
<dbReference type="GO" id="GO:0016818">
    <property type="term" value="F:hydrolase activity, acting on acid anhydrides, in phosphorus-containing anhydrides"/>
    <property type="evidence" value="ECO:0007669"/>
    <property type="project" value="InterPro"/>
</dbReference>
<evidence type="ECO:0000256" key="3">
    <source>
        <dbReference type="ARBA" id="ARBA00022723"/>
    </source>
</evidence>
<dbReference type="InterPro" id="IPR039121">
    <property type="entry name" value="NUDT19"/>
</dbReference>
<comment type="cofactor">
    <cofactor evidence="2">
        <name>Mg(2+)</name>
        <dbReference type="ChEBI" id="CHEBI:18420"/>
    </cofactor>
</comment>
<dbReference type="InterPro" id="IPR015797">
    <property type="entry name" value="NUDIX_hydrolase-like_dom_sf"/>
</dbReference>
<evidence type="ECO:0000256" key="1">
    <source>
        <dbReference type="ARBA" id="ARBA00001936"/>
    </source>
</evidence>
<sequence>MKPMALELNAEYVDSMPAPAATVMVLRDSAEHFEVLLLRRHAAAGVLGGAYVFPGGKLEQRDRQLSPSLVNMTTEQLRSALCEPDIERDTACQIYAAAVRETLEECGLLLGIDGLPDGQALVQAQGMVNSGLSLDTVLAHFGWRLNASSLLPWSRWITPRRPTVTNRRFDTRFFVSSLPPNQMAVHDQSEVTDCAWMQPRIALERYWAGAIDLAAPQIICLQHLAQFTTIDQVMAYARSHSPRTIRPESFDQDGERVMCYPGDPMHSCLDTAWEGPTRLTFRNGRFEPDGGLKALIAR</sequence>
<evidence type="ECO:0000256" key="5">
    <source>
        <dbReference type="ARBA" id="ARBA00022842"/>
    </source>
</evidence>
<keyword evidence="9" id="KW-1185">Reference proteome</keyword>
<dbReference type="PROSITE" id="PS51462">
    <property type="entry name" value="NUDIX"/>
    <property type="match status" value="1"/>
</dbReference>
<evidence type="ECO:0000256" key="6">
    <source>
        <dbReference type="ARBA" id="ARBA00023211"/>
    </source>
</evidence>
<dbReference type="EMBL" id="VYGV01000016">
    <property type="protein sequence ID" value="NWF47231.1"/>
    <property type="molecule type" value="Genomic_DNA"/>
</dbReference>
<name>A0A7Y8GZ41_9BURK</name>
<dbReference type="PANTHER" id="PTHR12318:SF0">
    <property type="entry name" value="ACYL-COENZYME A DIPHOSPHATASE NUDT19"/>
    <property type="match status" value="1"/>
</dbReference>
<accession>A0A7Y8GZ41</accession>
<keyword evidence="4 8" id="KW-0378">Hydrolase</keyword>
<evidence type="ECO:0000256" key="2">
    <source>
        <dbReference type="ARBA" id="ARBA00001946"/>
    </source>
</evidence>
<feature type="domain" description="Nudix hydrolase" evidence="7">
    <location>
        <begin position="16"/>
        <end position="219"/>
    </location>
</feature>
<gene>
    <name evidence="8" type="ORF">F3K02_18520</name>
</gene>
<protein>
    <submittedName>
        <fullName evidence="8">NUDIX hydrolase</fullName>
    </submittedName>
</protein>
<comment type="cofactor">
    <cofactor evidence="1">
        <name>Mn(2+)</name>
        <dbReference type="ChEBI" id="CHEBI:29035"/>
    </cofactor>
</comment>
<dbReference type="InterPro" id="IPR000086">
    <property type="entry name" value="NUDIX_hydrolase_dom"/>
</dbReference>
<evidence type="ECO:0000313" key="8">
    <source>
        <dbReference type="EMBL" id="NWF47231.1"/>
    </source>
</evidence>
<dbReference type="CDD" id="cd18870">
    <property type="entry name" value="NUDIX_AcylCoAdiphos_Nudt19"/>
    <property type="match status" value="1"/>
</dbReference>
<dbReference type="PANTHER" id="PTHR12318">
    <property type="entry name" value="TESTOSTERONE-REGULATED PROTEIN RP2"/>
    <property type="match status" value="1"/>
</dbReference>
<dbReference type="AlphaFoldDB" id="A0A7Y8GZ41"/>
<dbReference type="Gene3D" id="3.90.79.10">
    <property type="entry name" value="Nucleoside Triphosphate Pyrophosphohydrolase"/>
    <property type="match status" value="1"/>
</dbReference>
<dbReference type="Proteomes" id="UP000545507">
    <property type="component" value="Unassembled WGS sequence"/>
</dbReference>
<evidence type="ECO:0000259" key="7">
    <source>
        <dbReference type="PROSITE" id="PS51462"/>
    </source>
</evidence>
<keyword evidence="6" id="KW-0464">Manganese</keyword>
<evidence type="ECO:0000313" key="9">
    <source>
        <dbReference type="Proteomes" id="UP000545507"/>
    </source>
</evidence>
<proteinExistence type="predicted"/>
<organism evidence="8 9">
    <name type="scientific">Hydrogenophaga aromaticivorans</name>
    <dbReference type="NCBI Taxonomy" id="2610898"/>
    <lineage>
        <taxon>Bacteria</taxon>
        <taxon>Pseudomonadati</taxon>
        <taxon>Pseudomonadota</taxon>
        <taxon>Betaproteobacteria</taxon>
        <taxon>Burkholderiales</taxon>
        <taxon>Comamonadaceae</taxon>
        <taxon>Hydrogenophaga</taxon>
    </lineage>
</organism>
<keyword evidence="3" id="KW-0479">Metal-binding</keyword>
<dbReference type="SUPFAM" id="SSF55811">
    <property type="entry name" value="Nudix"/>
    <property type="match status" value="1"/>
</dbReference>
<reference evidence="8 9" key="1">
    <citation type="submission" date="2019-09" db="EMBL/GenBank/DDBJ databases">
        <title>Hydrogenophaga aromatica sp. nov., isolated from a para-xylene-degrading enrichment culture.</title>
        <authorList>
            <person name="Tancsics A."/>
            <person name="Banerjee S."/>
        </authorList>
    </citation>
    <scope>NUCLEOTIDE SEQUENCE [LARGE SCALE GENOMIC DNA]</scope>
    <source>
        <strain evidence="8 9">D2P1</strain>
    </source>
</reference>
<evidence type="ECO:0000256" key="4">
    <source>
        <dbReference type="ARBA" id="ARBA00022801"/>
    </source>
</evidence>
<dbReference type="GO" id="GO:0046872">
    <property type="term" value="F:metal ion binding"/>
    <property type="evidence" value="ECO:0007669"/>
    <property type="project" value="UniProtKB-KW"/>
</dbReference>
<comment type="caution">
    <text evidence="8">The sequence shown here is derived from an EMBL/GenBank/DDBJ whole genome shotgun (WGS) entry which is preliminary data.</text>
</comment>